<dbReference type="SUPFAM" id="SSF52540">
    <property type="entry name" value="P-loop containing nucleoside triphosphate hydrolases"/>
    <property type="match status" value="1"/>
</dbReference>
<sequence>MAEYFVFDIAESLLRKLASSVYEEASRAYHVYEDVQGIKDTLSIVKGVLLDAEEKREQKHGLREWLRQIQNVCLDAEDILDGFEYQNLRKQVVKASGSTRMKVGHFFSSSNSLLFRFRMAHQIKYIRHRLDKIAADGNKFGLQRIDVDHRLVQRREMTYSYVDASGVIGREKDREEIIKLLMQPLPHGDGDGDRSLCVIPIVGIGGLGKTTLAKLVFNDKRMDDFFQLKMWVCISDDFDIRQLIIKIINSASASAPIIFLAHHENINNLDIEQLQSRLRYTLSCQKYLLVLDDIWNDDRAKWIELKDFLKVGAVGSKILVTTRSSSIASMMGTVPSYILEGLSMENCLSLFVKWAFKEGEENEYPNLVEIGKEIVKKCRGVPLAVRTLGSSLFLNYDLERWKFIRDHEIWNLQQKKDDILPALKLSYDQMPSHLRHCFAYFSLFPKDFGFAGLEISSLWVALGLLGPPVGSQKLRNIARQYIDELHSRSFLEDFEDFGHIYYFKVHDLVHDLASYVAKEEHLLVNSTQNIPKQVRHLSVGETDSLSHALFFKSRSVRTILFPIVGMGVDNEALLVTWITRYKYLRILDLSDSSFETLPNSIAKLKHLRALTLENNCKIKRLPDSIRKLQNLQLLSLRGCVELETLPKGLGMLISLQHLHITTKQSILSEDEFASLCSLQSLIFEYCDNLKFLFRWAQLTSLQVLHVQSCGSLESLPLHILPKLEVLLVIRCEMLNLSWNYESQIQRLRMKFLHVENCPRQQRLPHWIEGATDTLQTLLILNCDSLKLLPEWLTRMSHLKMLHIVNCPQLLFLPSGMHRLTALEDLSIDGCPELCRKCEPQSGEYWSFISHIKRLSIGETREGHLLFRLQSRMRLKLRD</sequence>
<dbReference type="Pfam" id="PF18052">
    <property type="entry name" value="Rx_N"/>
    <property type="match status" value="1"/>
</dbReference>
<keyword evidence="2" id="KW-0547">Nucleotide-binding</keyword>
<dbReference type="InterPro" id="IPR027417">
    <property type="entry name" value="P-loop_NTPase"/>
</dbReference>
<evidence type="ECO:0000259" key="8">
    <source>
        <dbReference type="Pfam" id="PF23598"/>
    </source>
</evidence>
<dbReference type="CDD" id="cd14798">
    <property type="entry name" value="RX-CC_like"/>
    <property type="match status" value="1"/>
</dbReference>
<evidence type="ECO:0000256" key="2">
    <source>
        <dbReference type="ARBA" id="ARBA00022741"/>
    </source>
</evidence>
<dbReference type="AlphaFoldDB" id="A0A151TTY2"/>
<reference evidence="9 10" key="1">
    <citation type="journal article" date="2012" name="Nat. Biotechnol.">
        <title>Draft genome sequence of pigeonpea (Cajanus cajan), an orphan legume crop of resource-poor farmers.</title>
        <authorList>
            <person name="Varshney R.K."/>
            <person name="Chen W."/>
            <person name="Li Y."/>
            <person name="Bharti A.K."/>
            <person name="Saxena R.K."/>
            <person name="Schlueter J.A."/>
            <person name="Donoghue M.T."/>
            <person name="Azam S."/>
            <person name="Fan G."/>
            <person name="Whaley A.M."/>
            <person name="Farmer A.D."/>
            <person name="Sheridan J."/>
            <person name="Iwata A."/>
            <person name="Tuteja R."/>
            <person name="Penmetsa R.V."/>
            <person name="Wu W."/>
            <person name="Upadhyaya H.D."/>
            <person name="Yang S.P."/>
            <person name="Shah T."/>
            <person name="Saxena K.B."/>
            <person name="Michael T."/>
            <person name="McCombie W.R."/>
            <person name="Yang B."/>
            <person name="Zhang G."/>
            <person name="Yang H."/>
            <person name="Wang J."/>
            <person name="Spillane C."/>
            <person name="Cook D.R."/>
            <person name="May G.D."/>
            <person name="Xu X."/>
            <person name="Jackson S.A."/>
        </authorList>
    </citation>
    <scope>NUCLEOTIDE SEQUENCE [LARGE SCALE GENOMIC DNA]</scope>
    <source>
        <strain evidence="10">cv. Asha</strain>
    </source>
</reference>
<dbReference type="OMA" id="PVENICR"/>
<evidence type="ECO:0000256" key="3">
    <source>
        <dbReference type="ARBA" id="ARBA00022821"/>
    </source>
</evidence>
<dbReference type="GO" id="GO:0005524">
    <property type="term" value="F:ATP binding"/>
    <property type="evidence" value="ECO:0007669"/>
    <property type="project" value="UniProtKB-KW"/>
</dbReference>
<dbReference type="Gene3D" id="1.10.8.430">
    <property type="entry name" value="Helical domain of apoptotic protease-activating factors"/>
    <property type="match status" value="1"/>
</dbReference>
<evidence type="ECO:0000259" key="5">
    <source>
        <dbReference type="Pfam" id="PF00931"/>
    </source>
</evidence>
<dbReference type="SUPFAM" id="SSF52058">
    <property type="entry name" value="L domain-like"/>
    <property type="match status" value="1"/>
</dbReference>
<keyword evidence="1" id="KW-0677">Repeat</keyword>
<name>A0A151TTY2_CAJCA</name>
<feature type="domain" description="Disease resistance protein winged helix" evidence="7">
    <location>
        <begin position="443"/>
        <end position="513"/>
    </location>
</feature>
<dbReference type="PANTHER" id="PTHR36766:SF61">
    <property type="entry name" value="NB-ARC DOMAIN DISEASE RESISTANCE PROTEIN"/>
    <property type="match status" value="1"/>
</dbReference>
<dbReference type="Gene3D" id="3.80.10.10">
    <property type="entry name" value="Ribonuclease Inhibitor"/>
    <property type="match status" value="1"/>
</dbReference>
<dbReference type="InterPro" id="IPR055414">
    <property type="entry name" value="LRR_R13L4/SHOC2-like"/>
</dbReference>
<dbReference type="Gene3D" id="1.20.5.4130">
    <property type="match status" value="1"/>
</dbReference>
<keyword evidence="3" id="KW-0611">Plant defense</keyword>
<dbReference type="PANTHER" id="PTHR36766">
    <property type="entry name" value="PLANT BROAD-SPECTRUM MILDEW RESISTANCE PROTEIN RPW8"/>
    <property type="match status" value="1"/>
</dbReference>
<dbReference type="Proteomes" id="UP000075243">
    <property type="component" value="Chromosome 3"/>
</dbReference>
<dbReference type="OrthoDB" id="2018467at2759"/>
<evidence type="ECO:0000259" key="7">
    <source>
        <dbReference type="Pfam" id="PF23559"/>
    </source>
</evidence>
<dbReference type="Gramene" id="C.cajan_09469.t">
    <property type="protein sequence ID" value="C.cajan_09469.t.cds1"/>
    <property type="gene ID" value="C.cajan_09469"/>
</dbReference>
<dbReference type="Pfam" id="PF23598">
    <property type="entry name" value="LRR_14"/>
    <property type="match status" value="1"/>
</dbReference>
<proteinExistence type="predicted"/>
<organism evidence="9 10">
    <name type="scientific">Cajanus cajan</name>
    <name type="common">Pigeon pea</name>
    <name type="synonym">Cajanus indicus</name>
    <dbReference type="NCBI Taxonomy" id="3821"/>
    <lineage>
        <taxon>Eukaryota</taxon>
        <taxon>Viridiplantae</taxon>
        <taxon>Streptophyta</taxon>
        <taxon>Embryophyta</taxon>
        <taxon>Tracheophyta</taxon>
        <taxon>Spermatophyta</taxon>
        <taxon>Magnoliopsida</taxon>
        <taxon>eudicotyledons</taxon>
        <taxon>Gunneridae</taxon>
        <taxon>Pentapetalae</taxon>
        <taxon>rosids</taxon>
        <taxon>fabids</taxon>
        <taxon>Fabales</taxon>
        <taxon>Fabaceae</taxon>
        <taxon>Papilionoideae</taxon>
        <taxon>50 kb inversion clade</taxon>
        <taxon>NPAAA clade</taxon>
        <taxon>indigoferoid/millettioid clade</taxon>
        <taxon>Phaseoleae</taxon>
        <taxon>Cajanus</taxon>
    </lineage>
</organism>
<dbReference type="STRING" id="3821.A0A151TTY2"/>
<dbReference type="InterPro" id="IPR032675">
    <property type="entry name" value="LRR_dom_sf"/>
</dbReference>
<dbReference type="InterPro" id="IPR042197">
    <property type="entry name" value="Apaf_helical"/>
</dbReference>
<feature type="domain" description="NB-ARC" evidence="5">
    <location>
        <begin position="192"/>
        <end position="358"/>
    </location>
</feature>
<keyword evidence="10" id="KW-1185">Reference proteome</keyword>
<dbReference type="InterPro" id="IPR038005">
    <property type="entry name" value="RX-like_CC"/>
</dbReference>
<dbReference type="InterPro" id="IPR002182">
    <property type="entry name" value="NB-ARC"/>
</dbReference>
<feature type="domain" description="Disease resistance R13L4/SHOC-2-like LRR" evidence="8">
    <location>
        <begin position="577"/>
        <end position="768"/>
    </location>
</feature>
<dbReference type="PRINTS" id="PR00364">
    <property type="entry name" value="DISEASERSIST"/>
</dbReference>
<dbReference type="EMBL" id="CM003605">
    <property type="protein sequence ID" value="KYP70517.1"/>
    <property type="molecule type" value="Genomic_DNA"/>
</dbReference>
<dbReference type="GO" id="GO:0006952">
    <property type="term" value="P:defense response"/>
    <property type="evidence" value="ECO:0007669"/>
    <property type="project" value="UniProtKB-KW"/>
</dbReference>
<dbReference type="Pfam" id="PF23559">
    <property type="entry name" value="WHD_DRP"/>
    <property type="match status" value="1"/>
</dbReference>
<feature type="domain" description="Disease resistance N-terminal" evidence="6">
    <location>
        <begin position="11"/>
        <end position="98"/>
    </location>
</feature>
<accession>A0A151TTY2</accession>
<protein>
    <submittedName>
        <fullName evidence="9">Disease resistance protein RGA3</fullName>
    </submittedName>
</protein>
<dbReference type="InterPro" id="IPR058922">
    <property type="entry name" value="WHD_DRP"/>
</dbReference>
<dbReference type="GO" id="GO:0051707">
    <property type="term" value="P:response to other organism"/>
    <property type="evidence" value="ECO:0007669"/>
    <property type="project" value="UniProtKB-ARBA"/>
</dbReference>
<evidence type="ECO:0000313" key="10">
    <source>
        <dbReference type="Proteomes" id="UP000075243"/>
    </source>
</evidence>
<dbReference type="InterPro" id="IPR041118">
    <property type="entry name" value="Rx_N"/>
</dbReference>
<dbReference type="GO" id="GO:0043531">
    <property type="term" value="F:ADP binding"/>
    <property type="evidence" value="ECO:0007669"/>
    <property type="project" value="InterPro"/>
</dbReference>
<evidence type="ECO:0000313" key="9">
    <source>
        <dbReference type="EMBL" id="KYP70517.1"/>
    </source>
</evidence>
<gene>
    <name evidence="9" type="ORF">KK1_009737</name>
</gene>
<dbReference type="Gene3D" id="3.40.50.300">
    <property type="entry name" value="P-loop containing nucleotide triphosphate hydrolases"/>
    <property type="match status" value="1"/>
</dbReference>
<keyword evidence="4" id="KW-0067">ATP-binding</keyword>
<dbReference type="InterPro" id="IPR036388">
    <property type="entry name" value="WH-like_DNA-bd_sf"/>
</dbReference>
<evidence type="ECO:0000259" key="6">
    <source>
        <dbReference type="Pfam" id="PF18052"/>
    </source>
</evidence>
<evidence type="ECO:0000256" key="4">
    <source>
        <dbReference type="ARBA" id="ARBA00022840"/>
    </source>
</evidence>
<evidence type="ECO:0000256" key="1">
    <source>
        <dbReference type="ARBA" id="ARBA00022737"/>
    </source>
</evidence>
<dbReference type="Pfam" id="PF00931">
    <property type="entry name" value="NB-ARC"/>
    <property type="match status" value="1"/>
</dbReference>
<dbReference type="Gene3D" id="1.10.10.10">
    <property type="entry name" value="Winged helix-like DNA-binding domain superfamily/Winged helix DNA-binding domain"/>
    <property type="match status" value="1"/>
</dbReference>